<dbReference type="AlphaFoldDB" id="A0A8C2H3F7"/>
<dbReference type="InterPro" id="IPR036396">
    <property type="entry name" value="Cyt_P450_sf"/>
</dbReference>
<dbReference type="GO" id="GO:0005506">
    <property type="term" value="F:iron ion binding"/>
    <property type="evidence" value="ECO:0007669"/>
    <property type="project" value="InterPro"/>
</dbReference>
<dbReference type="Gene3D" id="1.10.630.10">
    <property type="entry name" value="Cytochrome P450"/>
    <property type="match status" value="1"/>
</dbReference>
<organism evidence="4 5">
    <name type="scientific">Cyprinus carpio</name>
    <name type="common">Common carp</name>
    <dbReference type="NCBI Taxonomy" id="7962"/>
    <lineage>
        <taxon>Eukaryota</taxon>
        <taxon>Metazoa</taxon>
        <taxon>Chordata</taxon>
        <taxon>Craniata</taxon>
        <taxon>Vertebrata</taxon>
        <taxon>Euteleostomi</taxon>
        <taxon>Actinopterygii</taxon>
        <taxon>Neopterygii</taxon>
        <taxon>Teleostei</taxon>
        <taxon>Ostariophysi</taxon>
        <taxon>Cypriniformes</taxon>
        <taxon>Cyprinidae</taxon>
        <taxon>Cyprininae</taxon>
        <taxon>Cyprinus</taxon>
    </lineage>
</organism>
<evidence type="ECO:0000313" key="4">
    <source>
        <dbReference type="Ensembl" id="ENSCCRP00020014300.1"/>
    </source>
</evidence>
<dbReference type="PANTHER" id="PTHR24300:SF327">
    <property type="entry name" value="CYTOCHROME P450 2F2-RELATED"/>
    <property type="match status" value="1"/>
</dbReference>
<proteinExistence type="inferred from homology"/>
<dbReference type="PANTHER" id="PTHR24300">
    <property type="entry name" value="CYTOCHROME P450 508A4-RELATED"/>
    <property type="match status" value="1"/>
</dbReference>
<evidence type="ECO:0000313" key="5">
    <source>
        <dbReference type="Proteomes" id="UP000694701"/>
    </source>
</evidence>
<dbReference type="GO" id="GO:0006082">
    <property type="term" value="P:organic acid metabolic process"/>
    <property type="evidence" value="ECO:0007669"/>
    <property type="project" value="TreeGrafter"/>
</dbReference>
<evidence type="ECO:0000256" key="1">
    <source>
        <dbReference type="ARBA" id="ARBA00010617"/>
    </source>
</evidence>
<dbReference type="GO" id="GO:0020037">
    <property type="term" value="F:heme binding"/>
    <property type="evidence" value="ECO:0007669"/>
    <property type="project" value="InterPro"/>
</dbReference>
<evidence type="ECO:0000256" key="2">
    <source>
        <dbReference type="ARBA" id="ARBA00022723"/>
    </source>
</evidence>
<name>A0A8C2H3F7_CYPCA</name>
<dbReference type="Ensembl" id="ENSCCRT00020015754.1">
    <property type="protein sequence ID" value="ENSCCRP00020014300.1"/>
    <property type="gene ID" value="ENSCCRG00020006977.1"/>
</dbReference>
<keyword evidence="2" id="KW-0479">Metal-binding</keyword>
<keyword evidence="3" id="KW-0408">Iron</keyword>
<reference evidence="4" key="1">
    <citation type="submission" date="2025-08" db="UniProtKB">
        <authorList>
            <consortium name="Ensembl"/>
        </authorList>
    </citation>
    <scope>IDENTIFICATION</scope>
</reference>
<sequence>YNSLLTLLCISKSTSDHTFSFARNKKIVNAVFNMNVFVQFAHGSIYGLFIGSQPAGVLTGQKMIRQIIAGRSDNMMINHVGNSKGVFMANYGESGREHRHFALTTLRNFGLGKRKMEQRILEEVKYICSHLEESVAKSIDPEHLYHRAASNITIVIGQWVFPLPFLVDEHRKSHVAGEPRDLIDCYLEEMEKVRYTLKYLCMVTLLFDLINLSMCACVYLNIFPEHGTIFILYRSSALRELSESHPCFRMRTMCSYNVHLLCFSGSNVCLGENLTRMDLVRPEDAGEPDFKFIHGGTQSVKSYRLTVQLCTPG</sequence>
<dbReference type="GO" id="GO:0005737">
    <property type="term" value="C:cytoplasm"/>
    <property type="evidence" value="ECO:0007669"/>
    <property type="project" value="TreeGrafter"/>
</dbReference>
<evidence type="ECO:0000256" key="3">
    <source>
        <dbReference type="ARBA" id="ARBA00023004"/>
    </source>
</evidence>
<dbReference type="Pfam" id="PF00067">
    <property type="entry name" value="p450"/>
    <property type="match status" value="1"/>
</dbReference>
<dbReference type="GO" id="GO:0016712">
    <property type="term" value="F:oxidoreductase activity, acting on paired donors, with incorporation or reduction of molecular oxygen, reduced flavin or flavoprotein as one donor, and incorporation of one atom of oxygen"/>
    <property type="evidence" value="ECO:0007669"/>
    <property type="project" value="TreeGrafter"/>
</dbReference>
<comment type="similarity">
    <text evidence="1">Belongs to the cytochrome P450 family.</text>
</comment>
<protein>
    <submittedName>
        <fullName evidence="4">Uncharacterized protein</fullName>
    </submittedName>
</protein>
<dbReference type="InterPro" id="IPR050182">
    <property type="entry name" value="Cytochrome_P450_fam2"/>
</dbReference>
<dbReference type="GO" id="GO:0006805">
    <property type="term" value="P:xenobiotic metabolic process"/>
    <property type="evidence" value="ECO:0007669"/>
    <property type="project" value="TreeGrafter"/>
</dbReference>
<dbReference type="SUPFAM" id="SSF48264">
    <property type="entry name" value="Cytochrome P450"/>
    <property type="match status" value="1"/>
</dbReference>
<dbReference type="Proteomes" id="UP000694701">
    <property type="component" value="Unplaced"/>
</dbReference>
<dbReference type="InterPro" id="IPR001128">
    <property type="entry name" value="Cyt_P450"/>
</dbReference>
<accession>A0A8C2H3F7</accession>